<evidence type="ECO:0000256" key="3">
    <source>
        <dbReference type="ARBA" id="ARBA00022833"/>
    </source>
</evidence>
<dbReference type="SUPFAM" id="SSF144232">
    <property type="entry name" value="HIT/MYND zinc finger-like"/>
    <property type="match status" value="1"/>
</dbReference>
<accession>A0ABD2N3W8</accession>
<dbReference type="GO" id="GO:0008270">
    <property type="term" value="F:zinc ion binding"/>
    <property type="evidence" value="ECO:0007669"/>
    <property type="project" value="UniProtKB-KW"/>
</dbReference>
<evidence type="ECO:0000256" key="5">
    <source>
        <dbReference type="SAM" id="MobiDB-lite"/>
    </source>
</evidence>
<dbReference type="EMBL" id="JABFTP020000062">
    <property type="protein sequence ID" value="KAL3273388.1"/>
    <property type="molecule type" value="Genomic_DNA"/>
</dbReference>
<dbReference type="Proteomes" id="UP001516400">
    <property type="component" value="Unassembled WGS sequence"/>
</dbReference>
<comment type="caution">
    <text evidence="7">The sequence shown here is derived from an EMBL/GenBank/DDBJ whole genome shotgun (WGS) entry which is preliminary data.</text>
</comment>
<protein>
    <recommendedName>
        <fullName evidence="6">MYND-type domain-containing protein</fullName>
    </recommendedName>
</protein>
<feature type="domain" description="MYND-type" evidence="6">
    <location>
        <begin position="501"/>
        <end position="538"/>
    </location>
</feature>
<feature type="non-terminal residue" evidence="7">
    <location>
        <position position="1"/>
    </location>
</feature>
<evidence type="ECO:0000313" key="7">
    <source>
        <dbReference type="EMBL" id="KAL3273388.1"/>
    </source>
</evidence>
<dbReference type="PROSITE" id="PS50865">
    <property type="entry name" value="ZF_MYND_2"/>
    <property type="match status" value="1"/>
</dbReference>
<keyword evidence="8" id="KW-1185">Reference proteome</keyword>
<evidence type="ECO:0000313" key="8">
    <source>
        <dbReference type="Proteomes" id="UP001516400"/>
    </source>
</evidence>
<organism evidence="7 8">
    <name type="scientific">Cryptolaemus montrouzieri</name>
    <dbReference type="NCBI Taxonomy" id="559131"/>
    <lineage>
        <taxon>Eukaryota</taxon>
        <taxon>Metazoa</taxon>
        <taxon>Ecdysozoa</taxon>
        <taxon>Arthropoda</taxon>
        <taxon>Hexapoda</taxon>
        <taxon>Insecta</taxon>
        <taxon>Pterygota</taxon>
        <taxon>Neoptera</taxon>
        <taxon>Endopterygota</taxon>
        <taxon>Coleoptera</taxon>
        <taxon>Polyphaga</taxon>
        <taxon>Cucujiformia</taxon>
        <taxon>Coccinelloidea</taxon>
        <taxon>Coccinellidae</taxon>
        <taxon>Scymninae</taxon>
        <taxon>Scymnini</taxon>
        <taxon>Cryptolaemus</taxon>
    </lineage>
</organism>
<proteinExistence type="predicted"/>
<keyword evidence="1" id="KW-0479">Metal-binding</keyword>
<dbReference type="Pfam" id="PF01753">
    <property type="entry name" value="zf-MYND"/>
    <property type="match status" value="1"/>
</dbReference>
<sequence>GQTQLVPIMTKEQILTTKSQIEKYCELIKNQRIHSGIDDRPPQLTRLLHPSKNTSTNINTTSIVNEQIFNIREKIPLSQTLRRIITPENVEVQRMCFLQSSNQSASKINKSSEDKCKESYQTQNKSNIQITGENIGEKVVPSHSLHSCPLDPQNIINIDKTTYRKARVLPIQPEFSSHSFPNVPSQRRTSIIGDSVKRGASPTLCRQNMSAMVPTPALSHNLEHSNLSNHTDKNKINLFNNKSLIDKLDDENNRGSKTKSQKNNQLLSFSENVRKTISTPENSSILNEIQTPIAVGNSNSFERVPDITLSNLLNSSRKLTQKNGASSICENIATQLSLENSLGFKNRLVSNINQELSAQINSHEKEDSSTSYSSNCSSIEKKDSLIVSFKEKVCDISKLGTSTVSLNQSDIIHDSNVEAKTELPITIKEEDPEFNFVNDVIDLTWLDDFLEEDMVKEESHDEFLSVKIKSPDANLVPNSPGDSGIGSPSVQMECPDLILDNRSCLCGVIAIYLCSCNKVMYCSQQCQLSDWTKHQKFCCSKTH</sequence>
<dbReference type="InterPro" id="IPR002893">
    <property type="entry name" value="Znf_MYND"/>
</dbReference>
<feature type="region of interest" description="Disordered" evidence="5">
    <location>
        <begin position="249"/>
        <end position="269"/>
    </location>
</feature>
<dbReference type="AlphaFoldDB" id="A0ABD2N3W8"/>
<reference evidence="7 8" key="1">
    <citation type="journal article" date="2021" name="BMC Biol.">
        <title>Horizontally acquired antibacterial genes associated with adaptive radiation of ladybird beetles.</title>
        <authorList>
            <person name="Li H.S."/>
            <person name="Tang X.F."/>
            <person name="Huang Y.H."/>
            <person name="Xu Z.Y."/>
            <person name="Chen M.L."/>
            <person name="Du X.Y."/>
            <person name="Qiu B.Y."/>
            <person name="Chen P.T."/>
            <person name="Zhang W."/>
            <person name="Slipinski A."/>
            <person name="Escalona H.E."/>
            <person name="Waterhouse R.M."/>
            <person name="Zwick A."/>
            <person name="Pang H."/>
        </authorList>
    </citation>
    <scope>NUCLEOTIDE SEQUENCE [LARGE SCALE GENOMIC DNA]</scope>
    <source>
        <strain evidence="7">SYSU2018</strain>
    </source>
</reference>
<evidence type="ECO:0000256" key="2">
    <source>
        <dbReference type="ARBA" id="ARBA00022771"/>
    </source>
</evidence>
<name>A0ABD2N3W8_9CUCU</name>
<evidence type="ECO:0000256" key="1">
    <source>
        <dbReference type="ARBA" id="ARBA00022723"/>
    </source>
</evidence>
<keyword evidence="2 4" id="KW-0863">Zinc-finger</keyword>
<keyword evidence="3" id="KW-0862">Zinc</keyword>
<evidence type="ECO:0000259" key="6">
    <source>
        <dbReference type="PROSITE" id="PS50865"/>
    </source>
</evidence>
<gene>
    <name evidence="7" type="ORF">HHI36_014835</name>
</gene>
<evidence type="ECO:0000256" key="4">
    <source>
        <dbReference type="PROSITE-ProRule" id="PRU00134"/>
    </source>
</evidence>